<evidence type="ECO:0000256" key="2">
    <source>
        <dbReference type="ARBA" id="ARBA00022840"/>
    </source>
</evidence>
<dbReference type="InterPro" id="IPR027417">
    <property type="entry name" value="P-loop_NTPase"/>
</dbReference>
<evidence type="ECO:0000256" key="1">
    <source>
        <dbReference type="ARBA" id="ARBA00022741"/>
    </source>
</evidence>
<protein>
    <recommendedName>
        <fullName evidence="3">Zeta toxin domain-containing protein</fullName>
    </recommendedName>
</protein>
<keyword evidence="1" id="KW-0547">Nucleotide-binding</keyword>
<name>A0AAD2CCS3_9STRA</name>
<feature type="domain" description="Zeta toxin" evidence="3">
    <location>
        <begin position="403"/>
        <end position="564"/>
    </location>
</feature>
<dbReference type="AlphaFoldDB" id="A0AAD2CCS3"/>
<dbReference type="SUPFAM" id="SSF52540">
    <property type="entry name" value="P-loop containing nucleoside triphosphate hydrolases"/>
    <property type="match status" value="2"/>
</dbReference>
<comment type="caution">
    <text evidence="4">The sequence shown here is derived from an EMBL/GenBank/DDBJ whole genome shotgun (WGS) entry which is preliminary data.</text>
</comment>
<sequence>MVFDTKKFFRRSEAQPPSKSSKKRNIIFRRKSLDHKKFSDVLSTEEYNAVDEPQYFGPYAHIRKQLDYTYHRHYRKERQWLQDSIIEDILDHDGDGVECVTPTQPWLIFTVGPRGAGKRQVIRDLTEQGRLGLLTHVGVDSDALRRRLPEYETYLKSRPDQVDNLTKKEAGLICEILTLAAIQAGRNVILDGSLSNVQWHLNLINRLKEEYKLLKFGIFNVTAPQKRIVKHAQKMAIATGRNFSRESIFRGMEAIPDAIEALRPVVDFVCEIHNNRSGYQLVDMDWDDFQVEFLQMSAWQPGMQGKQKRTVSRRQSIQAREATIRSSRVMRRRFSVLISSEENNASDDMTFFGKFSHIRKTLDYTYHSNYTFERQHLQDRIIIDMLDDAFIFDADGKVGTVPTEPWIVFTAGAMGCGKSHTMQTLVDKERFPLGSFVSVDPDEVRRLLPEYHMYINENAELAGELTRKEAGYIAEILTLAALQAGKNVLVDGSLRDSDWYTLYFKRLREDFPHVRQAIIHVTAPREAVFQRAASRALSTGRIVPIEVLEAALDQVPKSVKILAPQVDYYAEVNNPEKVPDVELVKPVGSTWEDFRKTWLQTVAYVPTKQRMAKVLQKKLRKSSFDNDDAVCNDFGNGDAKDTQS</sequence>
<keyword evidence="5" id="KW-1185">Reference proteome</keyword>
<evidence type="ECO:0000259" key="3">
    <source>
        <dbReference type="Pfam" id="PF06414"/>
    </source>
</evidence>
<dbReference type="GO" id="GO:0016301">
    <property type="term" value="F:kinase activity"/>
    <property type="evidence" value="ECO:0007669"/>
    <property type="project" value="InterPro"/>
</dbReference>
<dbReference type="GO" id="GO:0005524">
    <property type="term" value="F:ATP binding"/>
    <property type="evidence" value="ECO:0007669"/>
    <property type="project" value="UniProtKB-KW"/>
</dbReference>
<accession>A0AAD2CCS3</accession>
<dbReference type="Gene3D" id="3.40.50.300">
    <property type="entry name" value="P-loop containing nucleotide triphosphate hydrolases"/>
    <property type="match status" value="2"/>
</dbReference>
<feature type="domain" description="Zeta toxin" evidence="3">
    <location>
        <begin position="99"/>
        <end position="262"/>
    </location>
</feature>
<dbReference type="Proteomes" id="UP001295423">
    <property type="component" value="Unassembled WGS sequence"/>
</dbReference>
<keyword evidence="2" id="KW-0067">ATP-binding</keyword>
<gene>
    <name evidence="4" type="ORF">CYCCA115_LOCUS656</name>
</gene>
<reference evidence="4" key="1">
    <citation type="submission" date="2023-08" db="EMBL/GenBank/DDBJ databases">
        <authorList>
            <person name="Audoor S."/>
            <person name="Bilcke G."/>
        </authorList>
    </citation>
    <scope>NUCLEOTIDE SEQUENCE</scope>
</reference>
<proteinExistence type="predicted"/>
<dbReference type="Pfam" id="PF06414">
    <property type="entry name" value="Zeta_toxin"/>
    <property type="match status" value="2"/>
</dbReference>
<evidence type="ECO:0000313" key="4">
    <source>
        <dbReference type="EMBL" id="CAJ1913409.1"/>
    </source>
</evidence>
<dbReference type="EMBL" id="CAKOGP040000001">
    <property type="protein sequence ID" value="CAJ1913409.1"/>
    <property type="molecule type" value="Genomic_DNA"/>
</dbReference>
<dbReference type="InterPro" id="IPR010488">
    <property type="entry name" value="Zeta_toxin_domain"/>
</dbReference>
<evidence type="ECO:0000313" key="5">
    <source>
        <dbReference type="Proteomes" id="UP001295423"/>
    </source>
</evidence>
<organism evidence="4 5">
    <name type="scientific">Cylindrotheca closterium</name>
    <dbReference type="NCBI Taxonomy" id="2856"/>
    <lineage>
        <taxon>Eukaryota</taxon>
        <taxon>Sar</taxon>
        <taxon>Stramenopiles</taxon>
        <taxon>Ochrophyta</taxon>
        <taxon>Bacillariophyta</taxon>
        <taxon>Bacillariophyceae</taxon>
        <taxon>Bacillariophycidae</taxon>
        <taxon>Bacillariales</taxon>
        <taxon>Bacillariaceae</taxon>
        <taxon>Cylindrotheca</taxon>
    </lineage>
</organism>